<dbReference type="GO" id="GO:0016491">
    <property type="term" value="F:oxidoreductase activity"/>
    <property type="evidence" value="ECO:0007669"/>
    <property type="project" value="UniProtKB-KW"/>
</dbReference>
<evidence type="ECO:0000313" key="13">
    <source>
        <dbReference type="Proteomes" id="UP000652477"/>
    </source>
</evidence>
<name>A0A923LJB3_9FIRM</name>
<organism evidence="12 13">
    <name type="scientific">Mediterraneibacter hominis</name>
    <dbReference type="NCBI Taxonomy" id="2763054"/>
    <lineage>
        <taxon>Bacteria</taxon>
        <taxon>Bacillati</taxon>
        <taxon>Bacillota</taxon>
        <taxon>Clostridia</taxon>
        <taxon>Lachnospirales</taxon>
        <taxon>Lachnospiraceae</taxon>
        <taxon>Mediterraneibacter</taxon>
    </lineage>
</organism>
<comment type="cofactor">
    <cofactor evidence="2">
        <name>[4Fe-4S] cluster</name>
        <dbReference type="ChEBI" id="CHEBI:49883"/>
    </cofactor>
</comment>
<dbReference type="Pfam" id="PF07992">
    <property type="entry name" value="Pyr_redox_2"/>
    <property type="match status" value="1"/>
</dbReference>
<evidence type="ECO:0000256" key="8">
    <source>
        <dbReference type="ARBA" id="ARBA00023004"/>
    </source>
</evidence>
<dbReference type="InterPro" id="IPR001155">
    <property type="entry name" value="OxRdtase_FMN_N"/>
</dbReference>
<dbReference type="SUPFAM" id="SSF51905">
    <property type="entry name" value="FAD/NAD(P)-binding domain"/>
    <property type="match status" value="1"/>
</dbReference>
<evidence type="ECO:0000313" key="12">
    <source>
        <dbReference type="EMBL" id="MBC5689034.1"/>
    </source>
</evidence>
<feature type="domain" description="FAD/NAD(P)-binding" evidence="11">
    <location>
        <begin position="405"/>
        <end position="627"/>
    </location>
</feature>
<dbReference type="GO" id="GO:0051536">
    <property type="term" value="F:iron-sulfur cluster binding"/>
    <property type="evidence" value="ECO:0007669"/>
    <property type="project" value="UniProtKB-KW"/>
</dbReference>
<dbReference type="InterPro" id="IPR023753">
    <property type="entry name" value="FAD/NAD-binding_dom"/>
</dbReference>
<dbReference type="GO" id="GO:0046872">
    <property type="term" value="F:metal ion binding"/>
    <property type="evidence" value="ECO:0007669"/>
    <property type="project" value="UniProtKB-KW"/>
</dbReference>
<evidence type="ECO:0000256" key="5">
    <source>
        <dbReference type="ARBA" id="ARBA00022643"/>
    </source>
</evidence>
<evidence type="ECO:0000256" key="4">
    <source>
        <dbReference type="ARBA" id="ARBA00022630"/>
    </source>
</evidence>
<keyword evidence="8" id="KW-0408">Iron</keyword>
<dbReference type="Proteomes" id="UP000652477">
    <property type="component" value="Unassembled WGS sequence"/>
</dbReference>
<dbReference type="Gene3D" id="3.50.50.60">
    <property type="entry name" value="FAD/NAD(P)-binding domain"/>
    <property type="match status" value="1"/>
</dbReference>
<dbReference type="Gene3D" id="3.40.50.720">
    <property type="entry name" value="NAD(P)-binding Rossmann-like Domain"/>
    <property type="match status" value="1"/>
</dbReference>
<evidence type="ECO:0000256" key="7">
    <source>
        <dbReference type="ARBA" id="ARBA00023002"/>
    </source>
</evidence>
<evidence type="ECO:0000256" key="2">
    <source>
        <dbReference type="ARBA" id="ARBA00001966"/>
    </source>
</evidence>
<keyword evidence="6" id="KW-0479">Metal-binding</keyword>
<proteinExistence type="inferred from homology"/>
<dbReference type="AlphaFoldDB" id="A0A923LJB3"/>
<dbReference type="PRINTS" id="PR00368">
    <property type="entry name" value="FADPNR"/>
</dbReference>
<reference evidence="12" key="1">
    <citation type="submission" date="2020-08" db="EMBL/GenBank/DDBJ databases">
        <title>Genome public.</title>
        <authorList>
            <person name="Liu C."/>
            <person name="Sun Q."/>
        </authorList>
    </citation>
    <scope>NUCLEOTIDE SEQUENCE</scope>
    <source>
        <strain evidence="12">NSJ-55</strain>
    </source>
</reference>
<keyword evidence="9" id="KW-0411">Iron-sulfur</keyword>
<dbReference type="GO" id="GO:0010181">
    <property type="term" value="F:FMN binding"/>
    <property type="evidence" value="ECO:0007669"/>
    <property type="project" value="InterPro"/>
</dbReference>
<feature type="domain" description="NADH:flavin oxidoreductase/NADH oxidase N-terminal" evidence="10">
    <location>
        <begin position="8"/>
        <end position="358"/>
    </location>
</feature>
<dbReference type="SUPFAM" id="SSF51395">
    <property type="entry name" value="FMN-linked oxidoreductases"/>
    <property type="match status" value="1"/>
</dbReference>
<evidence type="ECO:0000256" key="9">
    <source>
        <dbReference type="ARBA" id="ARBA00023014"/>
    </source>
</evidence>
<dbReference type="PANTHER" id="PTHR42917">
    <property type="entry name" value="2,4-DIENOYL-COA REDUCTASE"/>
    <property type="match status" value="1"/>
</dbReference>
<evidence type="ECO:0000256" key="1">
    <source>
        <dbReference type="ARBA" id="ARBA00001917"/>
    </source>
</evidence>
<comment type="cofactor">
    <cofactor evidence="1">
        <name>FMN</name>
        <dbReference type="ChEBI" id="CHEBI:58210"/>
    </cofactor>
</comment>
<keyword evidence="13" id="KW-1185">Reference proteome</keyword>
<dbReference type="InterPro" id="IPR051793">
    <property type="entry name" value="NADH:flavin_oxidoreductase"/>
</dbReference>
<gene>
    <name evidence="12" type="ORF">H8S37_08860</name>
</gene>
<dbReference type="Pfam" id="PF00724">
    <property type="entry name" value="Oxidored_FMN"/>
    <property type="match status" value="1"/>
</dbReference>
<dbReference type="EMBL" id="JACOPF010000001">
    <property type="protein sequence ID" value="MBC5689034.1"/>
    <property type="molecule type" value="Genomic_DNA"/>
</dbReference>
<dbReference type="RefSeq" id="WP_186875611.1">
    <property type="nucleotide sequence ID" value="NZ_JACOPF010000001.1"/>
</dbReference>
<evidence type="ECO:0000256" key="3">
    <source>
        <dbReference type="ARBA" id="ARBA00011048"/>
    </source>
</evidence>
<evidence type="ECO:0000259" key="10">
    <source>
        <dbReference type="Pfam" id="PF00724"/>
    </source>
</evidence>
<comment type="similarity">
    <text evidence="3">In the N-terminal section; belongs to the NADH:flavin oxidoreductase/NADH oxidase family.</text>
</comment>
<keyword evidence="4" id="KW-0285">Flavoprotein</keyword>
<sequence>MNEALKPLFNPMLIGKLQIKNKFFMAPMGTLAENDEQGCYTDRGVEYFVRRAKGGVGLIITGANWVENDVEPHAKCLFPCPTTMPDKYTKKAKEMTDKCHAFGAKIFLQLTAGTGRSTLPGNAEDYVAPSQISNRWDPRIICRELKTEEVEHIVKCFGDATAVAKQSGFDGIEVHAVHEGYLLDCFTMSIFNQRNDKYGGSLENRLRFAIEIVQEIKKRCGEDYPVILRFSIKSYIKELRQGGLPGEEFTEKGRDVEEALTVAQMLQEAGYDAFDADAGSYDSWYWAHPPMYFNKGMYLPLAKRLKEVAKVPVIVAGRMDDPIMAAKALQEGIIDGVGLGRPLLTDPEYINKLREGHEERIRPCLGCHDGCFGRLLEHGMGSCAVNPECGRETIEGISKAAESKRVVVIGGGPAGMEAARVSALRGHKVTLFEKKDRIGGALIIGGIPSFKKDDLNLVAWYEQELKRLGVEVLTNTEADKDAVDAIQPDVIYAAEGSVPIIPNVHGVENAVLAQDILTGKVPAKENVILVGGGLVGCETALHLAMQGKNVTIVEGLSDILKSGPMLPPMNEWMLRDLLAYNNVKIIRDAYLSEVTQDGITVTDKNGEVKTLSCDQTILSIGYRSIKPVFDDCQFDYAHIYLLGDAKQVRNIRNAIWEGYEVARNI</sequence>
<keyword evidence="5" id="KW-0288">FMN</keyword>
<accession>A0A923LJB3</accession>
<comment type="caution">
    <text evidence="12">The sequence shown here is derived from an EMBL/GenBank/DDBJ whole genome shotgun (WGS) entry which is preliminary data.</text>
</comment>
<dbReference type="Gene3D" id="3.20.20.70">
    <property type="entry name" value="Aldolase class I"/>
    <property type="match status" value="1"/>
</dbReference>
<dbReference type="PANTHER" id="PTHR42917:SF2">
    <property type="entry name" value="2,4-DIENOYL-COA REDUCTASE [(2E)-ENOYL-COA-PRODUCING]"/>
    <property type="match status" value="1"/>
</dbReference>
<evidence type="ECO:0000259" key="11">
    <source>
        <dbReference type="Pfam" id="PF07992"/>
    </source>
</evidence>
<dbReference type="InterPro" id="IPR036188">
    <property type="entry name" value="FAD/NAD-bd_sf"/>
</dbReference>
<keyword evidence="7" id="KW-0560">Oxidoreductase</keyword>
<dbReference type="InterPro" id="IPR013785">
    <property type="entry name" value="Aldolase_TIM"/>
</dbReference>
<evidence type="ECO:0000256" key="6">
    <source>
        <dbReference type="ARBA" id="ARBA00022723"/>
    </source>
</evidence>
<protein>
    <submittedName>
        <fullName evidence="12">FAD-dependent oxidoreductase</fullName>
    </submittedName>
</protein>